<protein>
    <submittedName>
        <fullName evidence="1">Uncharacterized protein</fullName>
    </submittedName>
</protein>
<dbReference type="AlphaFoldDB" id="A0A150QUP3"/>
<dbReference type="EMBL" id="JEMA01000319">
    <property type="protein sequence ID" value="KYF71680.1"/>
    <property type="molecule type" value="Genomic_DNA"/>
</dbReference>
<reference evidence="1 2" key="1">
    <citation type="submission" date="2014-02" db="EMBL/GenBank/DDBJ databases">
        <title>The small core and large imbalanced accessory genome model reveals a collaborative survival strategy of Sorangium cellulosum strains in nature.</title>
        <authorList>
            <person name="Han K."/>
            <person name="Peng R."/>
            <person name="Blom J."/>
            <person name="Li Y.-Z."/>
        </authorList>
    </citation>
    <scope>NUCLEOTIDE SEQUENCE [LARGE SCALE GENOMIC DNA]</scope>
    <source>
        <strain evidence="1 2">So0008-312</strain>
    </source>
</reference>
<name>A0A150QUP3_SORCE</name>
<gene>
    <name evidence="1" type="ORF">BE15_30210</name>
</gene>
<accession>A0A150QUP3</accession>
<dbReference type="RefSeq" id="WP_061606836.1">
    <property type="nucleotide sequence ID" value="NZ_JEMA01000319.1"/>
</dbReference>
<sequence length="174" mass="19001">MSDPDSIVHGQEAFQYVDLIADRFTQMLVYQGLIDLLSSYRLLPGDSPLHLDMLTYAHCLEAIYVDRARIAALASGVSSSIAPHELRAHLDKAETAGAIKRASAALSYCEALPAGPVQELERLGLSVSAQVVAAREPRAQPVDFLVHARLLEASFQKTYFVQHVAEGKEPSPFI</sequence>
<evidence type="ECO:0000313" key="2">
    <source>
        <dbReference type="Proteomes" id="UP000075260"/>
    </source>
</evidence>
<comment type="caution">
    <text evidence="1">The sequence shown here is derived from an EMBL/GenBank/DDBJ whole genome shotgun (WGS) entry which is preliminary data.</text>
</comment>
<evidence type="ECO:0000313" key="1">
    <source>
        <dbReference type="EMBL" id="KYF71680.1"/>
    </source>
</evidence>
<organism evidence="1 2">
    <name type="scientific">Sorangium cellulosum</name>
    <name type="common">Polyangium cellulosum</name>
    <dbReference type="NCBI Taxonomy" id="56"/>
    <lineage>
        <taxon>Bacteria</taxon>
        <taxon>Pseudomonadati</taxon>
        <taxon>Myxococcota</taxon>
        <taxon>Polyangia</taxon>
        <taxon>Polyangiales</taxon>
        <taxon>Polyangiaceae</taxon>
        <taxon>Sorangium</taxon>
    </lineage>
</organism>
<proteinExistence type="predicted"/>
<dbReference type="Proteomes" id="UP000075260">
    <property type="component" value="Unassembled WGS sequence"/>
</dbReference>